<dbReference type="InterPro" id="IPR011009">
    <property type="entry name" value="Kinase-like_dom_sf"/>
</dbReference>
<dbReference type="InterPro" id="IPR015424">
    <property type="entry name" value="PyrdxlP-dep_Trfase"/>
</dbReference>
<reference evidence="5 6" key="1">
    <citation type="submission" date="2018-03" db="EMBL/GenBank/DDBJ databases">
        <title>Draft Genome Sequences of the Obligatory Marine Myxobacteria Enhygromyxa salina SWB007.</title>
        <authorList>
            <person name="Poehlein A."/>
            <person name="Moghaddam J.A."/>
            <person name="Harms H."/>
            <person name="Alanjari M."/>
            <person name="Koenig G.M."/>
            <person name="Daniel R."/>
            <person name="Schaeberle T.F."/>
        </authorList>
    </citation>
    <scope>NUCLEOTIDE SEQUENCE [LARGE SCALE GENOMIC DNA]</scope>
    <source>
        <strain evidence="5 6">SWB007</strain>
    </source>
</reference>
<dbReference type="GO" id="GO:0003992">
    <property type="term" value="F:N2-acetyl-L-ornithine:2-oxoglutarate 5-aminotransferase activity"/>
    <property type="evidence" value="ECO:0007669"/>
    <property type="project" value="UniProtKB-EC"/>
</dbReference>
<dbReference type="Pfam" id="PF00202">
    <property type="entry name" value="Aminotran_3"/>
    <property type="match status" value="1"/>
</dbReference>
<dbReference type="SUPFAM" id="SSF56112">
    <property type="entry name" value="Protein kinase-like (PK-like)"/>
    <property type="match status" value="1"/>
</dbReference>
<dbReference type="PROSITE" id="PS00600">
    <property type="entry name" value="AA_TRANSFER_CLASS_3"/>
    <property type="match status" value="1"/>
</dbReference>
<dbReference type="InterPro" id="IPR005814">
    <property type="entry name" value="Aminotrans_3"/>
</dbReference>
<evidence type="ECO:0000313" key="5">
    <source>
        <dbReference type="EMBL" id="PRQ06466.1"/>
    </source>
</evidence>
<dbReference type="Gene3D" id="3.90.1200.10">
    <property type="match status" value="1"/>
</dbReference>
<dbReference type="InterPro" id="IPR049704">
    <property type="entry name" value="Aminotrans_3_PPA_site"/>
</dbReference>
<dbReference type="SUPFAM" id="SSF53383">
    <property type="entry name" value="PLP-dependent transferases"/>
    <property type="match status" value="1"/>
</dbReference>
<keyword evidence="3" id="KW-0663">Pyridoxal phosphate</keyword>
<dbReference type="Gene3D" id="3.90.1150.10">
    <property type="entry name" value="Aspartate Aminotransferase, domain 1"/>
    <property type="match status" value="1"/>
</dbReference>
<dbReference type="Pfam" id="PF01636">
    <property type="entry name" value="APH"/>
    <property type="match status" value="1"/>
</dbReference>
<name>A0A2S9YMZ5_9BACT</name>
<accession>A0A2S9YMZ5</accession>
<proteinExistence type="inferred from homology"/>
<comment type="cofactor">
    <cofactor evidence="1">
        <name>pyridoxal 5'-phosphate</name>
        <dbReference type="ChEBI" id="CHEBI:597326"/>
    </cofactor>
</comment>
<evidence type="ECO:0000256" key="1">
    <source>
        <dbReference type="ARBA" id="ARBA00001933"/>
    </source>
</evidence>
<evidence type="ECO:0000313" key="6">
    <source>
        <dbReference type="Proteomes" id="UP000238823"/>
    </source>
</evidence>
<dbReference type="EC" id="2.6.1.11" evidence="5"/>
<dbReference type="InterPro" id="IPR015421">
    <property type="entry name" value="PyrdxlP-dep_Trfase_major"/>
</dbReference>
<organism evidence="5 6">
    <name type="scientific">Enhygromyxa salina</name>
    <dbReference type="NCBI Taxonomy" id="215803"/>
    <lineage>
        <taxon>Bacteria</taxon>
        <taxon>Pseudomonadati</taxon>
        <taxon>Myxococcota</taxon>
        <taxon>Polyangia</taxon>
        <taxon>Nannocystales</taxon>
        <taxon>Nannocystaceae</taxon>
        <taxon>Enhygromyxa</taxon>
    </lineage>
</organism>
<feature type="domain" description="Aminoglycoside phosphotransferase" evidence="4">
    <location>
        <begin position="67"/>
        <end position="268"/>
    </location>
</feature>
<comment type="similarity">
    <text evidence="2">Belongs to the class-III pyridoxal-phosphate-dependent aminotransferase family.</text>
</comment>
<evidence type="ECO:0000256" key="3">
    <source>
        <dbReference type="ARBA" id="ARBA00022898"/>
    </source>
</evidence>
<keyword evidence="5" id="KW-0808">Transferase</keyword>
<evidence type="ECO:0000259" key="4">
    <source>
        <dbReference type="Pfam" id="PF01636"/>
    </source>
</evidence>
<protein>
    <submittedName>
        <fullName evidence="5">Acetylornithine aminotransferase</fullName>
        <ecNumber evidence="5">2.6.1.11</ecNumber>
    </submittedName>
</protein>
<keyword evidence="5" id="KW-0032">Aminotransferase</keyword>
<dbReference type="InterPro" id="IPR015422">
    <property type="entry name" value="PyrdxlP-dep_Trfase_small"/>
</dbReference>
<dbReference type="Proteomes" id="UP000238823">
    <property type="component" value="Unassembled WGS sequence"/>
</dbReference>
<dbReference type="AlphaFoldDB" id="A0A2S9YMZ5"/>
<dbReference type="PANTHER" id="PTHR45688:SF13">
    <property type="entry name" value="ALANINE--GLYOXYLATE AMINOTRANSFERASE 2-LIKE"/>
    <property type="match status" value="1"/>
</dbReference>
<dbReference type="PANTHER" id="PTHR45688">
    <property type="match status" value="1"/>
</dbReference>
<gene>
    <name evidence="5" type="primary">argD_1</name>
    <name evidence="5" type="ORF">ENSA7_37850</name>
</gene>
<dbReference type="EMBL" id="PVNL01000074">
    <property type="protein sequence ID" value="PRQ06466.1"/>
    <property type="molecule type" value="Genomic_DNA"/>
</dbReference>
<sequence length="774" mass="82641">MPAVPPRPQLDASRIAALAYQLWDLAASEGGLQDLGSYDDCNYLITSRSLAGEHQHVIKVSVEPREIIELQVAVLRHLAARPSADLVPRVIPSRSGDALVSITDATGQPCIMRVLSFIPGQLWSALPAPTPALRRALGLALAQLDRDLEDFEHPAMYRSTPWNLTEADWIADELGPIEAGPRRALIVDALAQFRARVIPRVPDLSCQLIHGDANDNNLVVASDELRGIFDFGDVCVAPTICDLAIALAYAGMVPDPIQALAEVCVGYHERRPLTPLELDLLFDLIRARLAVSVTSSTLARAREPDNEHSFSSEAQAWSLLGKLTEFGRRAVTKYLASACGLPAPVRVPGARSRPRLLAQRRVRLGASLSLAYDSPLYIRRGEGTWLFDEHDNAYLDCVNNISHVGHCHPRVVAAAAQQLATLNTNTRYLHEGILNYAESLCATLPAPLSVVFLVCSGTEANELALRIARAHTGANEVVVVGGAYHGNSSTLVDISPYKFDGPGGRGRPAWVHVLDTPDPRRGRHADDGPAYAQGIAVADQHARARGERLAAFICESVLGCAGQIVPATGFLAAAYEQARAAGAVCIADEVQVGFGRVGDAMWAFQAEGVVPDILTLGKPIANGHPVGAVVTTPALAASFASGMEYFNSFGGNPVSCAVAQAVLDVIREEGLIDNARETGAWLQAELEQLGDPGVAQVRGRGLFLGIELVEPGAERPDAARAKALVEHAHNRGVLLSVDGPAHNVVKIKPPMCFELIEAQILVATVAAGLAATRR</sequence>
<dbReference type="Gene3D" id="3.40.640.10">
    <property type="entry name" value="Type I PLP-dependent aspartate aminotransferase-like (Major domain)"/>
    <property type="match status" value="1"/>
</dbReference>
<dbReference type="InterPro" id="IPR002575">
    <property type="entry name" value="Aminoglycoside_PTrfase"/>
</dbReference>
<dbReference type="CDD" id="cd00610">
    <property type="entry name" value="OAT_like"/>
    <property type="match status" value="1"/>
</dbReference>
<dbReference type="GO" id="GO:0030170">
    <property type="term" value="F:pyridoxal phosphate binding"/>
    <property type="evidence" value="ECO:0007669"/>
    <property type="project" value="InterPro"/>
</dbReference>
<evidence type="ECO:0000256" key="2">
    <source>
        <dbReference type="ARBA" id="ARBA00008954"/>
    </source>
</evidence>
<comment type="caution">
    <text evidence="5">The sequence shown here is derived from an EMBL/GenBank/DDBJ whole genome shotgun (WGS) entry which is preliminary data.</text>
</comment>